<organism evidence="1">
    <name type="scientific">marine sediment metagenome</name>
    <dbReference type="NCBI Taxonomy" id="412755"/>
    <lineage>
        <taxon>unclassified sequences</taxon>
        <taxon>metagenomes</taxon>
        <taxon>ecological metagenomes</taxon>
    </lineage>
</organism>
<gene>
    <name evidence="1" type="ORF">LCGC14_0534240</name>
</gene>
<dbReference type="EMBL" id="LAZR01000702">
    <property type="protein sequence ID" value="KKN60225.1"/>
    <property type="molecule type" value="Genomic_DNA"/>
</dbReference>
<protein>
    <submittedName>
        <fullName evidence="1">Uncharacterized protein</fullName>
    </submittedName>
</protein>
<evidence type="ECO:0000313" key="1">
    <source>
        <dbReference type="EMBL" id="KKN60225.1"/>
    </source>
</evidence>
<name>A0A0F9RUT8_9ZZZZ</name>
<sequence length="62" mass="7445">MSNRVPERRKTERRQKDRRIGDLRLRRLEDLIEQHKKVEQALLTHIKDLIEELTDGELTDGP</sequence>
<comment type="caution">
    <text evidence="1">The sequence shown here is derived from an EMBL/GenBank/DDBJ whole genome shotgun (WGS) entry which is preliminary data.</text>
</comment>
<dbReference type="AlphaFoldDB" id="A0A0F9RUT8"/>
<proteinExistence type="predicted"/>
<accession>A0A0F9RUT8</accession>
<reference evidence="1" key="1">
    <citation type="journal article" date="2015" name="Nature">
        <title>Complex archaea that bridge the gap between prokaryotes and eukaryotes.</title>
        <authorList>
            <person name="Spang A."/>
            <person name="Saw J.H."/>
            <person name="Jorgensen S.L."/>
            <person name="Zaremba-Niedzwiedzka K."/>
            <person name="Martijn J."/>
            <person name="Lind A.E."/>
            <person name="van Eijk R."/>
            <person name="Schleper C."/>
            <person name="Guy L."/>
            <person name="Ettema T.J."/>
        </authorList>
    </citation>
    <scope>NUCLEOTIDE SEQUENCE</scope>
</reference>